<dbReference type="Gene3D" id="2.40.420.20">
    <property type="match status" value="1"/>
</dbReference>
<dbReference type="InterPro" id="IPR058792">
    <property type="entry name" value="Beta-barrel_RND_2"/>
</dbReference>
<dbReference type="Gene3D" id="2.40.50.100">
    <property type="match status" value="1"/>
</dbReference>
<reference evidence="4 5" key="1">
    <citation type="submission" date="2024-09" db="EMBL/GenBank/DDBJ databases">
        <title>Laminarin stimulates single cell rates of sulfate reduction while oxygen inhibits transcriptomic activity in coastal marine sediment.</title>
        <authorList>
            <person name="Lindsay M."/>
            <person name="Orcutt B."/>
            <person name="Emerson D."/>
            <person name="Stepanauskas R."/>
            <person name="D'Angelo T."/>
        </authorList>
    </citation>
    <scope>NUCLEOTIDE SEQUENCE [LARGE SCALE GENOMIC DNA]</scope>
    <source>
        <strain evidence="4">SAG AM-311-K15</strain>
    </source>
</reference>
<dbReference type="Pfam" id="PF25876">
    <property type="entry name" value="HH_MFP_RND"/>
    <property type="match status" value="1"/>
</dbReference>
<comment type="caution">
    <text evidence="4">The sequence shown here is derived from an EMBL/GenBank/DDBJ whole genome shotgun (WGS) entry which is preliminary data.</text>
</comment>
<comment type="similarity">
    <text evidence="1">Belongs to the membrane fusion protein (MFP) (TC 8.A.1) family.</text>
</comment>
<dbReference type="Gene3D" id="1.10.287.470">
    <property type="entry name" value="Helix hairpin bin"/>
    <property type="match status" value="1"/>
</dbReference>
<dbReference type="InterPro" id="IPR006143">
    <property type="entry name" value="RND_pump_MFP"/>
</dbReference>
<keyword evidence="5" id="KW-1185">Reference proteome</keyword>
<evidence type="ECO:0000313" key="4">
    <source>
        <dbReference type="EMBL" id="MFC1848611.1"/>
    </source>
</evidence>
<dbReference type="Pfam" id="PF25954">
    <property type="entry name" value="Beta-barrel_RND_2"/>
    <property type="match status" value="1"/>
</dbReference>
<feature type="domain" description="Multidrug resistance protein MdtA-like alpha-helical hairpin" evidence="2">
    <location>
        <begin position="119"/>
        <end position="195"/>
    </location>
</feature>
<dbReference type="InterPro" id="IPR058624">
    <property type="entry name" value="MdtA-like_HH"/>
</dbReference>
<evidence type="ECO:0000313" key="5">
    <source>
        <dbReference type="Proteomes" id="UP001594351"/>
    </source>
</evidence>
<gene>
    <name evidence="4" type="ORF">ACFL27_00240</name>
</gene>
<dbReference type="Proteomes" id="UP001594351">
    <property type="component" value="Unassembled WGS sequence"/>
</dbReference>
<accession>A0ABV6YRA0</accession>
<feature type="domain" description="CusB-like beta-barrel" evidence="3">
    <location>
        <begin position="242"/>
        <end position="309"/>
    </location>
</feature>
<proteinExistence type="inferred from homology"/>
<evidence type="ECO:0000259" key="3">
    <source>
        <dbReference type="Pfam" id="PF25954"/>
    </source>
</evidence>
<evidence type="ECO:0000256" key="1">
    <source>
        <dbReference type="ARBA" id="ARBA00009477"/>
    </source>
</evidence>
<dbReference type="SUPFAM" id="SSF111369">
    <property type="entry name" value="HlyD-like secretion proteins"/>
    <property type="match status" value="1"/>
</dbReference>
<dbReference type="NCBIfam" id="TIGR01730">
    <property type="entry name" value="RND_mfp"/>
    <property type="match status" value="1"/>
</dbReference>
<dbReference type="EMBL" id="JBHPBY010000002">
    <property type="protein sequence ID" value="MFC1848611.1"/>
    <property type="molecule type" value="Genomic_DNA"/>
</dbReference>
<sequence>MKSNRSKITVFVLMFGLASGLGWVIYSRYLESSSPGDPGAGLGPVPVEVAQIKRGPIEFRRIFSGSLESPAEFVVSPKVGGRVERLHVNLSDTVKRDQVVAELDNQEYVQAVALAEADLAVARANLGEARSALEIAAREFNRIKTLRTRGVASESQFDTAQADQLSKQARLEVSKAQLTRAEASLATARIRQGYTRVTAGWRGGDDTRVVAERYVNEGVTVSANARLLSIVELDPIIGVIFVTEVDYARLQVGQPATLKTDAYPDEEFSGQIARISPVFHQPTRQARVELSIKNPHQRLKPGMFIRVTVVLAHIDQATIVPELALTRRDDQTGIFVVNEDGQTVTWRRVTVGIRAGKQVQLEEKELSGLVLTLGQQLVDDGSKIIIPAEPNLTSLPR</sequence>
<evidence type="ECO:0000259" key="2">
    <source>
        <dbReference type="Pfam" id="PF25876"/>
    </source>
</evidence>
<protein>
    <submittedName>
        <fullName evidence="4">Efflux RND transporter periplasmic adaptor subunit</fullName>
    </submittedName>
</protein>
<dbReference type="Gene3D" id="2.40.30.170">
    <property type="match status" value="1"/>
</dbReference>
<dbReference type="PANTHER" id="PTHR30469">
    <property type="entry name" value="MULTIDRUG RESISTANCE PROTEIN MDTA"/>
    <property type="match status" value="1"/>
</dbReference>
<name>A0ABV6YRA0_UNCC1</name>
<organism evidence="4 5">
    <name type="scientific">candidate division CSSED10-310 bacterium</name>
    <dbReference type="NCBI Taxonomy" id="2855610"/>
    <lineage>
        <taxon>Bacteria</taxon>
        <taxon>Bacteria division CSSED10-310</taxon>
    </lineage>
</organism>